<feature type="chain" id="PRO_5042873183" description="Lipase domain-containing protein" evidence="5">
    <location>
        <begin position="21"/>
        <end position="301"/>
    </location>
</feature>
<dbReference type="GO" id="GO:0005615">
    <property type="term" value="C:extracellular space"/>
    <property type="evidence" value="ECO:0007669"/>
    <property type="project" value="TreeGrafter"/>
</dbReference>
<dbReference type="AlphaFoldDB" id="A0AAN7PWD2"/>
<comment type="caution">
    <text evidence="7">The sequence shown here is derived from an EMBL/GenBank/DDBJ whole genome shotgun (WGS) entry which is preliminary data.</text>
</comment>
<reference evidence="8" key="1">
    <citation type="submission" date="2023-01" db="EMBL/GenBank/DDBJ databases">
        <title>Key to firefly adult light organ development and bioluminescence: homeobox transcription factors regulate luciferase expression and transportation to peroxisome.</title>
        <authorList>
            <person name="Fu X."/>
        </authorList>
    </citation>
    <scope>NUCLEOTIDE SEQUENCE [LARGE SCALE GENOMIC DNA]</scope>
</reference>
<evidence type="ECO:0000259" key="6">
    <source>
        <dbReference type="Pfam" id="PF00151"/>
    </source>
</evidence>
<protein>
    <recommendedName>
        <fullName evidence="6">Lipase domain-containing protein</fullName>
    </recommendedName>
</protein>
<evidence type="ECO:0000313" key="8">
    <source>
        <dbReference type="Proteomes" id="UP001353858"/>
    </source>
</evidence>
<comment type="subcellular location">
    <subcellularLocation>
        <location evidence="1">Secreted</location>
    </subcellularLocation>
</comment>
<evidence type="ECO:0000313" key="7">
    <source>
        <dbReference type="EMBL" id="KAK4877912.1"/>
    </source>
</evidence>
<proteinExistence type="inferred from homology"/>
<dbReference type="Gene3D" id="3.40.50.1820">
    <property type="entry name" value="alpha/beta hydrolase"/>
    <property type="match status" value="1"/>
</dbReference>
<dbReference type="GO" id="GO:0016298">
    <property type="term" value="F:lipase activity"/>
    <property type="evidence" value="ECO:0007669"/>
    <property type="project" value="InterPro"/>
</dbReference>
<evidence type="ECO:0000256" key="5">
    <source>
        <dbReference type="SAM" id="SignalP"/>
    </source>
</evidence>
<dbReference type="GO" id="GO:0017171">
    <property type="term" value="F:serine hydrolase activity"/>
    <property type="evidence" value="ECO:0007669"/>
    <property type="project" value="TreeGrafter"/>
</dbReference>
<dbReference type="InterPro" id="IPR000734">
    <property type="entry name" value="TAG_lipase"/>
</dbReference>
<sequence>MPPRQLFFTCVLTIISLTSAEYSFTLYKSSIPAGTTNLDQLDPALPTYIIVHGWHQDSTNPGLLQMKNAYLSLAPANVVIFNWAPDSLTINYFGAAAAVLPAGKVLGHKIATLSSTLKINIKITKLIGFSLGAHVAGVAGKIFKYVTKTQLEHIVGLEAPIVGFVINTNRLNIHDAKFVLAFHTSIFGKIENYGHVDVYFNYNLLGWGLFQPNCPANPGLNVPAVFNNGWCNHVRSVAYWIESITNNHFWAVRCNCWFKQWNLCKDSGVLIGHGMNSTLRGAFCLKTTGVNPFGKGYAGIC</sequence>
<feature type="signal peptide" evidence="5">
    <location>
        <begin position="1"/>
        <end position="20"/>
    </location>
</feature>
<feature type="domain" description="Lipase" evidence="6">
    <location>
        <begin position="45"/>
        <end position="255"/>
    </location>
</feature>
<dbReference type="SUPFAM" id="SSF53474">
    <property type="entry name" value="alpha/beta-Hydrolases"/>
    <property type="match status" value="1"/>
</dbReference>
<gene>
    <name evidence="7" type="ORF">RN001_010418</name>
</gene>
<dbReference type="GO" id="GO:0016042">
    <property type="term" value="P:lipid catabolic process"/>
    <property type="evidence" value="ECO:0007669"/>
    <property type="project" value="TreeGrafter"/>
</dbReference>
<comment type="similarity">
    <text evidence="2 4">Belongs to the AB hydrolase superfamily. Lipase family.</text>
</comment>
<keyword evidence="5" id="KW-0732">Signal</keyword>
<dbReference type="InterPro" id="IPR029058">
    <property type="entry name" value="AB_hydrolase_fold"/>
</dbReference>
<keyword evidence="3" id="KW-0964">Secreted</keyword>
<evidence type="ECO:0000256" key="4">
    <source>
        <dbReference type="RuleBase" id="RU004262"/>
    </source>
</evidence>
<dbReference type="Proteomes" id="UP001353858">
    <property type="component" value="Unassembled WGS sequence"/>
</dbReference>
<keyword evidence="8" id="KW-1185">Reference proteome</keyword>
<dbReference type="InterPro" id="IPR013818">
    <property type="entry name" value="Lipase"/>
</dbReference>
<dbReference type="PANTHER" id="PTHR11610">
    <property type="entry name" value="LIPASE"/>
    <property type="match status" value="1"/>
</dbReference>
<dbReference type="PANTHER" id="PTHR11610:SF173">
    <property type="entry name" value="LIPASE DOMAIN-CONTAINING PROTEIN-RELATED"/>
    <property type="match status" value="1"/>
</dbReference>
<accession>A0AAN7PWD2</accession>
<dbReference type="EMBL" id="JARPUR010000004">
    <property type="protein sequence ID" value="KAK4877912.1"/>
    <property type="molecule type" value="Genomic_DNA"/>
</dbReference>
<organism evidence="7 8">
    <name type="scientific">Aquatica leii</name>
    <dbReference type="NCBI Taxonomy" id="1421715"/>
    <lineage>
        <taxon>Eukaryota</taxon>
        <taxon>Metazoa</taxon>
        <taxon>Ecdysozoa</taxon>
        <taxon>Arthropoda</taxon>
        <taxon>Hexapoda</taxon>
        <taxon>Insecta</taxon>
        <taxon>Pterygota</taxon>
        <taxon>Neoptera</taxon>
        <taxon>Endopterygota</taxon>
        <taxon>Coleoptera</taxon>
        <taxon>Polyphaga</taxon>
        <taxon>Elateriformia</taxon>
        <taxon>Elateroidea</taxon>
        <taxon>Lampyridae</taxon>
        <taxon>Luciolinae</taxon>
        <taxon>Aquatica</taxon>
    </lineage>
</organism>
<evidence type="ECO:0000256" key="1">
    <source>
        <dbReference type="ARBA" id="ARBA00004613"/>
    </source>
</evidence>
<dbReference type="PRINTS" id="PR00821">
    <property type="entry name" value="TAGLIPASE"/>
</dbReference>
<evidence type="ECO:0000256" key="3">
    <source>
        <dbReference type="ARBA" id="ARBA00022525"/>
    </source>
</evidence>
<evidence type="ECO:0000256" key="2">
    <source>
        <dbReference type="ARBA" id="ARBA00010701"/>
    </source>
</evidence>
<dbReference type="Pfam" id="PF00151">
    <property type="entry name" value="Lipase"/>
    <property type="match status" value="1"/>
</dbReference>
<name>A0AAN7PWD2_9COLE</name>